<keyword evidence="2" id="KW-0732">Signal</keyword>
<reference evidence="3 4" key="1">
    <citation type="submission" date="2014-11" db="EMBL/GenBank/DDBJ databases">
        <authorList>
            <person name="Zhu J."/>
            <person name="Qi W."/>
            <person name="Song R."/>
        </authorList>
    </citation>
    <scope>NUCLEOTIDE SEQUENCE [LARGE SCALE GENOMIC DNA]</scope>
</reference>
<dbReference type="Proteomes" id="UP000041254">
    <property type="component" value="Unassembled WGS sequence"/>
</dbReference>
<evidence type="ECO:0000313" key="3">
    <source>
        <dbReference type="EMBL" id="CEL93689.1"/>
    </source>
</evidence>
<dbReference type="AlphaFoldDB" id="A0A0G4EDC0"/>
<dbReference type="VEuPathDB" id="CryptoDB:Vbra_11344"/>
<feature type="region of interest" description="Disordered" evidence="1">
    <location>
        <begin position="180"/>
        <end position="199"/>
    </location>
</feature>
<proteinExistence type="predicted"/>
<organism evidence="3 4">
    <name type="scientific">Vitrella brassicaformis (strain CCMP3155)</name>
    <dbReference type="NCBI Taxonomy" id="1169540"/>
    <lineage>
        <taxon>Eukaryota</taxon>
        <taxon>Sar</taxon>
        <taxon>Alveolata</taxon>
        <taxon>Colpodellida</taxon>
        <taxon>Vitrellaceae</taxon>
        <taxon>Vitrella</taxon>
    </lineage>
</organism>
<evidence type="ECO:0000313" key="4">
    <source>
        <dbReference type="Proteomes" id="UP000041254"/>
    </source>
</evidence>
<evidence type="ECO:0000256" key="2">
    <source>
        <dbReference type="SAM" id="SignalP"/>
    </source>
</evidence>
<dbReference type="InParanoid" id="A0A0G4EDC0"/>
<evidence type="ECO:0000256" key="1">
    <source>
        <dbReference type="SAM" id="MobiDB-lite"/>
    </source>
</evidence>
<protein>
    <recommendedName>
        <fullName evidence="5">SCP domain-containing protein</fullName>
    </recommendedName>
</protein>
<name>A0A0G4EDC0_VITBC</name>
<accession>A0A0G4EDC0</accession>
<feature type="chain" id="PRO_5005187456" description="SCP domain-containing protein" evidence="2">
    <location>
        <begin position="25"/>
        <end position="199"/>
    </location>
</feature>
<sequence>MSSSCRSWLLCSAAVALLLCLTEASKQAPIYPSVGQEEPPLLWLKEFAHAWNRFAAVDNETWERALNQTVLKETSVMCVADDCKHPIAHMQKLMRDGAVKSYGIIHTERTVLTPSTVAYTWALAIHTAMDCYGMTQGRSVARFDPSDGRLEVLQVYPEMESHNDLSVRCLDPLDNWNRKKGGPVAATTQKAPGSGKTEL</sequence>
<dbReference type="EMBL" id="CDMY01000185">
    <property type="protein sequence ID" value="CEL93689.1"/>
    <property type="molecule type" value="Genomic_DNA"/>
</dbReference>
<evidence type="ECO:0008006" key="5">
    <source>
        <dbReference type="Google" id="ProtNLM"/>
    </source>
</evidence>
<gene>
    <name evidence="3" type="ORF">Vbra_11344</name>
</gene>
<feature type="signal peptide" evidence="2">
    <location>
        <begin position="1"/>
        <end position="24"/>
    </location>
</feature>
<keyword evidence="4" id="KW-1185">Reference proteome</keyword>